<dbReference type="Gene3D" id="1.10.8.240">
    <property type="entry name" value="CofD-like domain"/>
    <property type="match status" value="1"/>
</dbReference>
<dbReference type="SUPFAM" id="SSF142338">
    <property type="entry name" value="CofD-like"/>
    <property type="match status" value="1"/>
</dbReference>
<keyword evidence="1 3" id="KW-0808">Transferase</keyword>
<dbReference type="InterPro" id="IPR038136">
    <property type="entry name" value="CofD-like_dom_sf"/>
</dbReference>
<dbReference type="AlphaFoldDB" id="A0AAV3TWK3"/>
<protein>
    <submittedName>
        <fullName evidence="3">2-phospho-L-lactate transferase</fullName>
    </submittedName>
</protein>
<name>A0AAV3TWK3_9ALTE</name>
<dbReference type="EMBL" id="BAABLX010000001">
    <property type="protein sequence ID" value="GAA4928519.1"/>
    <property type="molecule type" value="Genomic_DNA"/>
</dbReference>
<proteinExistence type="inferred from homology"/>
<evidence type="ECO:0000256" key="1">
    <source>
        <dbReference type="ARBA" id="ARBA00022679"/>
    </source>
</evidence>
<evidence type="ECO:0000313" key="3">
    <source>
        <dbReference type="EMBL" id="GAA4928519.1"/>
    </source>
</evidence>
<keyword evidence="4" id="KW-1185">Reference proteome</keyword>
<sequence>MELANDKHYLALCGGVGGAKLALGLAHCLPPQSLTIAVNIGDNFEHLGLPIWPDIDTVSYTLAGLANPEQGWGRQAETWQVMDELKRLGAPDWFALGDKDIALHLHRKHLLEQGNTAAEATQLINQALGVTHTVLPISNQTISTKVHTDIGTLEFQEYFVKERAQPKLLGLDYVGAKSAQLLPQVESLLGDPSLTGIIICPSNPYLSIGPMLAISGLKAKLARSNAPVLAVSPIIGGQAIKGPTAKIMTELKVTPCATLIADLYAGFVDITIIDETDRALVSIKPLIKATPTLMMNLFEKKRLAVECIKTLDGFRDE</sequence>
<organism evidence="3 4">
    <name type="scientific">Halioxenophilus aromaticivorans</name>
    <dbReference type="NCBI Taxonomy" id="1306992"/>
    <lineage>
        <taxon>Bacteria</taxon>
        <taxon>Pseudomonadati</taxon>
        <taxon>Pseudomonadota</taxon>
        <taxon>Gammaproteobacteria</taxon>
        <taxon>Alteromonadales</taxon>
        <taxon>Alteromonadaceae</taxon>
        <taxon>Halioxenophilus</taxon>
    </lineage>
</organism>
<reference evidence="4" key="1">
    <citation type="journal article" date="2019" name="Int. J. Syst. Evol. Microbiol.">
        <title>The Global Catalogue of Microorganisms (GCM) 10K type strain sequencing project: providing services to taxonomists for standard genome sequencing and annotation.</title>
        <authorList>
            <consortium name="The Broad Institute Genomics Platform"/>
            <consortium name="The Broad Institute Genome Sequencing Center for Infectious Disease"/>
            <person name="Wu L."/>
            <person name="Ma J."/>
        </authorList>
    </citation>
    <scope>NUCLEOTIDE SEQUENCE [LARGE SCALE GENOMIC DNA]</scope>
    <source>
        <strain evidence="4">JCM 19134</strain>
    </source>
</reference>
<dbReference type="Proteomes" id="UP001409585">
    <property type="component" value="Unassembled WGS sequence"/>
</dbReference>
<comment type="caution">
    <text evidence="3">The sequence shown here is derived from an EMBL/GenBank/DDBJ whole genome shotgun (WGS) entry which is preliminary data.</text>
</comment>
<dbReference type="PANTHER" id="PTHR43007:SF1">
    <property type="entry name" value="2-PHOSPHO-L-LACTATE TRANSFERASE"/>
    <property type="match status" value="1"/>
</dbReference>
<evidence type="ECO:0000313" key="4">
    <source>
        <dbReference type="Proteomes" id="UP001409585"/>
    </source>
</evidence>
<dbReference type="Pfam" id="PF01933">
    <property type="entry name" value="CofD"/>
    <property type="match status" value="1"/>
</dbReference>
<dbReference type="HAMAP" id="MF_01257">
    <property type="entry name" value="CofD"/>
    <property type="match status" value="1"/>
</dbReference>
<dbReference type="CDD" id="cd07186">
    <property type="entry name" value="CofD_like"/>
    <property type="match status" value="1"/>
</dbReference>
<accession>A0AAV3TWK3</accession>
<keyword evidence="2" id="KW-0460">Magnesium</keyword>
<dbReference type="GO" id="GO:0043743">
    <property type="term" value="F:LPPG:FO 2-phospho-L-lactate transferase activity"/>
    <property type="evidence" value="ECO:0007669"/>
    <property type="project" value="InterPro"/>
</dbReference>
<dbReference type="Gene3D" id="3.40.50.10680">
    <property type="entry name" value="CofD-like domains"/>
    <property type="match status" value="1"/>
</dbReference>
<gene>
    <name evidence="3" type="primary">cofD</name>
    <name evidence="3" type="ORF">GCM10025791_00170</name>
</gene>
<dbReference type="GO" id="GO:0000287">
    <property type="term" value="F:magnesium ion binding"/>
    <property type="evidence" value="ECO:0007669"/>
    <property type="project" value="InterPro"/>
</dbReference>
<dbReference type="InterPro" id="IPR010115">
    <property type="entry name" value="FbiA/CofD"/>
</dbReference>
<dbReference type="InterPro" id="IPR002882">
    <property type="entry name" value="CofD"/>
</dbReference>
<evidence type="ECO:0000256" key="2">
    <source>
        <dbReference type="ARBA" id="ARBA00022842"/>
    </source>
</evidence>
<dbReference type="PANTHER" id="PTHR43007">
    <property type="entry name" value="2-PHOSPHO-L-LACTATE TRANSFERASE"/>
    <property type="match status" value="1"/>
</dbReference>